<feature type="region of interest" description="Disordered" evidence="1">
    <location>
        <begin position="493"/>
        <end position="538"/>
    </location>
</feature>
<gene>
    <name evidence="3" type="ORF">CVLEPA_LOCUS5501</name>
</gene>
<evidence type="ECO:0000256" key="1">
    <source>
        <dbReference type="SAM" id="MobiDB-lite"/>
    </source>
</evidence>
<dbReference type="Gene3D" id="2.30.42.10">
    <property type="match status" value="2"/>
</dbReference>
<feature type="compositionally biased region" description="Polar residues" evidence="1">
    <location>
        <begin position="493"/>
        <end position="518"/>
    </location>
</feature>
<feature type="region of interest" description="Disordered" evidence="1">
    <location>
        <begin position="376"/>
        <end position="397"/>
    </location>
</feature>
<feature type="region of interest" description="Disordered" evidence="1">
    <location>
        <begin position="39"/>
        <end position="67"/>
    </location>
</feature>
<dbReference type="PANTHER" id="PTHR15545">
    <property type="entry name" value="PDZ DOMAIN CONTAINING RING FINGER PROTEIN 3, 4"/>
    <property type="match status" value="1"/>
</dbReference>
<dbReference type="InterPro" id="IPR051971">
    <property type="entry name" value="E3_ubiquitin-PDZ_ligase"/>
</dbReference>
<dbReference type="InterPro" id="IPR001478">
    <property type="entry name" value="PDZ"/>
</dbReference>
<sequence>MNFKILTVNGQDLSGASHAVAAEAFKNAPEPITVVLRRTNNKKSSENPISPTAAKNAPGPTTASTQTPVNGSHVCFCRFLMENCRRYSSPAWSLIMRELMHYKNLNTNGDFNDVTNLESGGESFPTEDEDDVFGIDYEEVVLKRPINQDKLGIMLCDHRDAFSGRVKVLVSEVAPDSVAARCQKIREGDQIVKINGSPVNCMNEASRILLKDTSSISFIIGHPHLLNEETWAGDDHVTFNESLEGDDVLRDVTNYSHDENRITTSGESRSRLLGYRNRDECVDFGKMASQKMKCDKNGTTESGLSNISTSSGSQTEKDSGIGRTIDSTTQSTMDNITETTRTDSRSFCTDSSRGSSASHSLAREFTYVQPEDYRQCKKRASPAQRSSSAECSGDSIERTDTNARNTELYRLNEAIENLELEDALKPSAITRFESFEKEDDIVSPWVKIARQDYEDKIRQLQTSGDLRNLHPAMNQGDVGDMNIVMAAISASRSPSITTDNTSSAYSTGESFRSSSTASAPRLGNELMTPPLSPGQKQSQNEFILPSNAKSDWNPSSVTMTYYVSSDANSDGEGPACYLTHNEGSESEGFEDAGLEFSSSMFTSVHNESIKPVPLPRILHPPYEATGFMSHSLTASTKELCKAAAAVAQTRRHSMNPELHKVHVKANPTELFGRRSVNRKSPSRRRSNSIGTIGDSSSKDRSESETVIAANSRTSFPREGSPVAAYNSHARRASTGSRKTQAKLAGRRTQNNYESTVQDKEENTSGTGDGRSNGDVQMEWKVRVSKDGTRYITKRPVREKVLRNREKRLLAERCMTTDDDITELKLGRHWSRDERKRHLRHAREKRRRRDFMQRCRLEVLNENTPADGEIVELSHKKMSKQKHKRMLLDNFVTVQEILAHGDRSSGVTKLNPLLSVTYI</sequence>
<dbReference type="Proteomes" id="UP001642483">
    <property type="component" value="Unassembled WGS sequence"/>
</dbReference>
<accession>A0ABP0FAZ1</accession>
<dbReference type="SUPFAM" id="SSF50156">
    <property type="entry name" value="PDZ domain-like"/>
    <property type="match status" value="2"/>
</dbReference>
<reference evidence="3 4" key="1">
    <citation type="submission" date="2024-02" db="EMBL/GenBank/DDBJ databases">
        <authorList>
            <person name="Daric V."/>
            <person name="Darras S."/>
        </authorList>
    </citation>
    <scope>NUCLEOTIDE SEQUENCE [LARGE SCALE GENOMIC DNA]</scope>
</reference>
<evidence type="ECO:0000313" key="3">
    <source>
        <dbReference type="EMBL" id="CAK8675988.1"/>
    </source>
</evidence>
<comment type="caution">
    <text evidence="3">The sequence shown here is derived from an EMBL/GenBank/DDBJ whole genome shotgun (WGS) entry which is preliminary data.</text>
</comment>
<organism evidence="3 4">
    <name type="scientific">Clavelina lepadiformis</name>
    <name type="common">Light-bulb sea squirt</name>
    <name type="synonym">Ascidia lepadiformis</name>
    <dbReference type="NCBI Taxonomy" id="159417"/>
    <lineage>
        <taxon>Eukaryota</taxon>
        <taxon>Metazoa</taxon>
        <taxon>Chordata</taxon>
        <taxon>Tunicata</taxon>
        <taxon>Ascidiacea</taxon>
        <taxon>Aplousobranchia</taxon>
        <taxon>Clavelinidae</taxon>
        <taxon>Clavelina</taxon>
    </lineage>
</organism>
<feature type="region of interest" description="Disordered" evidence="1">
    <location>
        <begin position="294"/>
        <end position="327"/>
    </location>
</feature>
<feature type="compositionally biased region" description="Low complexity" evidence="1">
    <location>
        <begin position="302"/>
        <end position="313"/>
    </location>
</feature>
<feature type="region of interest" description="Disordered" evidence="1">
    <location>
        <begin position="665"/>
        <end position="774"/>
    </location>
</feature>
<evidence type="ECO:0000313" key="4">
    <source>
        <dbReference type="Proteomes" id="UP001642483"/>
    </source>
</evidence>
<feature type="domain" description="PDZ" evidence="2">
    <location>
        <begin position="139"/>
        <end position="224"/>
    </location>
</feature>
<feature type="compositionally biased region" description="Basic residues" evidence="1">
    <location>
        <begin position="675"/>
        <end position="686"/>
    </location>
</feature>
<keyword evidence="4" id="KW-1185">Reference proteome</keyword>
<dbReference type="InterPro" id="IPR036034">
    <property type="entry name" value="PDZ_sf"/>
</dbReference>
<dbReference type="EMBL" id="CAWYQH010000024">
    <property type="protein sequence ID" value="CAK8675988.1"/>
    <property type="molecule type" value="Genomic_DNA"/>
</dbReference>
<dbReference type="SMART" id="SM00228">
    <property type="entry name" value="PDZ"/>
    <property type="match status" value="1"/>
</dbReference>
<proteinExistence type="predicted"/>
<name>A0ABP0FAZ1_CLALP</name>
<evidence type="ECO:0000259" key="2">
    <source>
        <dbReference type="PROSITE" id="PS50106"/>
    </source>
</evidence>
<dbReference type="PANTHER" id="PTHR15545:SF8">
    <property type="entry name" value="SLO-INTERACTING PROTEIN 1"/>
    <property type="match status" value="1"/>
</dbReference>
<dbReference type="Pfam" id="PF00595">
    <property type="entry name" value="PDZ"/>
    <property type="match status" value="1"/>
</dbReference>
<dbReference type="PROSITE" id="PS50106">
    <property type="entry name" value="PDZ"/>
    <property type="match status" value="1"/>
</dbReference>
<protein>
    <recommendedName>
        <fullName evidence="2">PDZ domain-containing protein</fullName>
    </recommendedName>
</protein>